<dbReference type="PANTHER" id="PTHR33572">
    <property type="entry name" value="SPORE DEVELOPMENT REGULATOR VOSA"/>
    <property type="match status" value="1"/>
</dbReference>
<dbReference type="InterPro" id="IPR038491">
    <property type="entry name" value="Velvet_dom_sf"/>
</dbReference>
<evidence type="ECO:0000256" key="3">
    <source>
        <dbReference type="ARBA" id="ARBA00023163"/>
    </source>
</evidence>
<dbReference type="VEuPathDB" id="FungiDB:SeMB42_g06286"/>
<dbReference type="PROSITE" id="PS51821">
    <property type="entry name" value="VELVET"/>
    <property type="match status" value="1"/>
</dbReference>
<dbReference type="Gene3D" id="2.60.40.3960">
    <property type="entry name" value="Velvet domain"/>
    <property type="match status" value="1"/>
</dbReference>
<dbReference type="AlphaFoldDB" id="A0A507CJ69"/>
<protein>
    <recommendedName>
        <fullName evidence="6">Velvet domain-containing protein</fullName>
    </recommendedName>
</protein>
<keyword evidence="2" id="KW-0805">Transcription regulation</keyword>
<reference evidence="7 8" key="1">
    <citation type="journal article" date="2019" name="Sci. Rep.">
        <title>Comparative genomics of chytrid fungi reveal insights into the obligate biotrophic and pathogenic lifestyle of Synchytrium endobioticum.</title>
        <authorList>
            <person name="van de Vossenberg B.T.L.H."/>
            <person name="Warris S."/>
            <person name="Nguyen H.D.T."/>
            <person name="van Gent-Pelzer M.P.E."/>
            <person name="Joly D.L."/>
            <person name="van de Geest H.C."/>
            <person name="Bonants P.J.M."/>
            <person name="Smith D.S."/>
            <person name="Levesque C.A."/>
            <person name="van der Lee T.A.J."/>
        </authorList>
    </citation>
    <scope>NUCLEOTIDE SEQUENCE [LARGE SCALE GENOMIC DNA]</scope>
    <source>
        <strain evidence="7 8">MB42</strain>
    </source>
</reference>
<organism evidence="7 8">
    <name type="scientific">Synchytrium endobioticum</name>
    <dbReference type="NCBI Taxonomy" id="286115"/>
    <lineage>
        <taxon>Eukaryota</taxon>
        <taxon>Fungi</taxon>
        <taxon>Fungi incertae sedis</taxon>
        <taxon>Chytridiomycota</taxon>
        <taxon>Chytridiomycota incertae sedis</taxon>
        <taxon>Chytridiomycetes</taxon>
        <taxon>Synchytriales</taxon>
        <taxon>Synchytriaceae</taxon>
        <taxon>Synchytrium</taxon>
    </lineage>
</organism>
<sequence>MSTPWIFAANPLPIESFDCMLLAHHATFLITKLALLFSRKRTQTHATPTFDANPVSRSDLSFSPRYPNIIRTQSKAQIDSYILHMAQVEQTSYQLARQSQSNGVTLRLPYLQIRPPTKTATDHNRFLESLIVTGSRISNLIHVEDIAPTRRSRPELESEVQQRSFVSSEEECSPFGSDTTDAGLCRKRPFFSFSAHRSINHESELRNVDDEIINSVELLMNLARGSSTALSTQMHGSGSDHAMAHTQEYMVTPADEEANKTNYRMLLRQQPLRGRVCGFTDTRDRRLLDPPPVLELIVNNLGDRVDLHDLNVSHLICHASLWSADGNDERHTVFIPNTSKEAGNGDLKNSKRKLAEAKGAAKPIPRSDVIEADQVVNMVTRLPTPPPMDIAAIVNVAQQAPPVTPTSRQNRTSQTLIGTSVATPMLLRDVDGVEKYFFVFPDLSVRVCGKYRLSFQLLSLNSMTGSGQAVNRIITLPFEMFPPKTFPGMTESTKLSKCLSRQGIHIHIRKDCRDFSGAPVLE</sequence>
<evidence type="ECO:0000259" key="6">
    <source>
        <dbReference type="PROSITE" id="PS51821"/>
    </source>
</evidence>
<evidence type="ECO:0000256" key="1">
    <source>
        <dbReference type="ARBA" id="ARBA00004123"/>
    </source>
</evidence>
<keyword evidence="8" id="KW-1185">Reference proteome</keyword>
<evidence type="ECO:0000256" key="2">
    <source>
        <dbReference type="ARBA" id="ARBA00023015"/>
    </source>
</evidence>
<gene>
    <name evidence="7" type="ORF">SeMB42_g06286</name>
</gene>
<feature type="domain" description="Velvet" evidence="6">
    <location>
        <begin position="258"/>
        <end position="509"/>
    </location>
</feature>
<evidence type="ECO:0000313" key="7">
    <source>
        <dbReference type="EMBL" id="TPX39681.1"/>
    </source>
</evidence>
<feature type="region of interest" description="Disordered" evidence="5">
    <location>
        <begin position="152"/>
        <end position="178"/>
    </location>
</feature>
<evidence type="ECO:0000313" key="8">
    <source>
        <dbReference type="Proteomes" id="UP000317494"/>
    </source>
</evidence>
<dbReference type="EMBL" id="QEAN01000343">
    <property type="protein sequence ID" value="TPX39681.1"/>
    <property type="molecule type" value="Genomic_DNA"/>
</dbReference>
<dbReference type="Pfam" id="PF11754">
    <property type="entry name" value="Velvet"/>
    <property type="match status" value="1"/>
</dbReference>
<evidence type="ECO:0000256" key="5">
    <source>
        <dbReference type="SAM" id="MobiDB-lite"/>
    </source>
</evidence>
<comment type="caution">
    <text evidence="7">The sequence shown here is derived from an EMBL/GenBank/DDBJ whole genome shotgun (WGS) entry which is preliminary data.</text>
</comment>
<dbReference type="InterPro" id="IPR037525">
    <property type="entry name" value="Velvet_dom"/>
</dbReference>
<dbReference type="PANTHER" id="PTHR33572:SF3">
    <property type="entry name" value="VELVET COMPLEX SUBUNIT B"/>
    <property type="match status" value="1"/>
</dbReference>
<accession>A0A507CJ69</accession>
<dbReference type="STRING" id="286115.A0A507CJ69"/>
<evidence type="ECO:0000256" key="4">
    <source>
        <dbReference type="ARBA" id="ARBA00023242"/>
    </source>
</evidence>
<comment type="subcellular location">
    <subcellularLocation>
        <location evidence="1">Nucleus</location>
    </subcellularLocation>
</comment>
<proteinExistence type="predicted"/>
<name>A0A507CJ69_9FUNG</name>
<keyword evidence="4" id="KW-0539">Nucleus</keyword>
<dbReference type="InterPro" id="IPR021740">
    <property type="entry name" value="Velvet"/>
</dbReference>
<dbReference type="Proteomes" id="UP000317494">
    <property type="component" value="Unassembled WGS sequence"/>
</dbReference>
<keyword evidence="3" id="KW-0804">Transcription</keyword>
<dbReference type="GO" id="GO:0005634">
    <property type="term" value="C:nucleus"/>
    <property type="evidence" value="ECO:0007669"/>
    <property type="project" value="UniProtKB-SubCell"/>
</dbReference>